<name>A0ABM8AZ82_9BACT</name>
<protein>
    <recommendedName>
        <fullName evidence="5">Class I SAM-dependent DNA methyltransferase</fullName>
    </recommendedName>
</protein>
<dbReference type="EMBL" id="AP026709">
    <property type="protein sequence ID" value="BDQ36840.1"/>
    <property type="molecule type" value="Genomic_DNA"/>
</dbReference>
<sequence>MTEDTMQERLQGFIEFWKTLKGYEKGEAQLFLDHLFRALGHEDGVHSAGASFEDQIKKKKSTKFADLHWPGRVLIEMKKRKSDLAKHYDQAFDYWTHLTPNRPQYVILCNFDEFYVYDFNLQVEEPVDKLKTEDILARFTSLNFLLPGNKTPIFANNLIEVTRIAAQKATDVYKSIVNRGYDQADSQRFILQCVFCMFAEDFELLPTGLFTEIVEDSISQDAGYSLDVLP</sequence>
<feature type="domain" description="MmeI-like helicase spacer" evidence="2">
    <location>
        <begin position="187"/>
        <end position="221"/>
    </location>
</feature>
<proteinExistence type="predicted"/>
<feature type="domain" description="MmeI-like N-terminal" evidence="1">
    <location>
        <begin position="12"/>
        <end position="178"/>
    </location>
</feature>
<dbReference type="Pfam" id="PF20465">
    <property type="entry name" value="MmeI_hel"/>
    <property type="match status" value="1"/>
</dbReference>
<evidence type="ECO:0000313" key="3">
    <source>
        <dbReference type="EMBL" id="BDQ36840.1"/>
    </source>
</evidence>
<organism evidence="3 4">
    <name type="scientific">Pseudodesulfovibrio nedwellii</name>
    <dbReference type="NCBI Taxonomy" id="2973072"/>
    <lineage>
        <taxon>Bacteria</taxon>
        <taxon>Pseudomonadati</taxon>
        <taxon>Thermodesulfobacteriota</taxon>
        <taxon>Desulfovibrionia</taxon>
        <taxon>Desulfovibrionales</taxon>
        <taxon>Desulfovibrionaceae</taxon>
    </lineage>
</organism>
<evidence type="ECO:0000259" key="2">
    <source>
        <dbReference type="Pfam" id="PF20465"/>
    </source>
</evidence>
<dbReference type="InterPro" id="IPR046819">
    <property type="entry name" value="MmeI_hel"/>
</dbReference>
<dbReference type="InterPro" id="IPR046817">
    <property type="entry name" value="MmeI_N"/>
</dbReference>
<evidence type="ECO:0008006" key="5">
    <source>
        <dbReference type="Google" id="ProtNLM"/>
    </source>
</evidence>
<gene>
    <name evidence="3" type="ORF">SYK_12000</name>
</gene>
<evidence type="ECO:0000259" key="1">
    <source>
        <dbReference type="Pfam" id="PF20464"/>
    </source>
</evidence>
<dbReference type="RefSeq" id="WP_281762719.1">
    <property type="nucleotide sequence ID" value="NZ_AP026709.1"/>
</dbReference>
<dbReference type="Proteomes" id="UP001317742">
    <property type="component" value="Chromosome"/>
</dbReference>
<dbReference type="Pfam" id="PF20464">
    <property type="entry name" value="MmeI_N"/>
    <property type="match status" value="1"/>
</dbReference>
<accession>A0ABM8AZ82</accession>
<reference evidence="3 4" key="1">
    <citation type="submission" date="2022-08" db="EMBL/GenBank/DDBJ databases">
        <title>Genome Sequence of the sulphate-reducing bacterium, Pseudodesulfovibrio sp. SYK.</title>
        <authorList>
            <person name="Kondo R."/>
            <person name="Kataoka T."/>
        </authorList>
    </citation>
    <scope>NUCLEOTIDE SEQUENCE [LARGE SCALE GENOMIC DNA]</scope>
    <source>
        <strain evidence="3 4">SYK</strain>
    </source>
</reference>
<keyword evidence="4" id="KW-1185">Reference proteome</keyword>
<evidence type="ECO:0000313" key="4">
    <source>
        <dbReference type="Proteomes" id="UP001317742"/>
    </source>
</evidence>